<accession>A0ABT5LVY2</accession>
<dbReference type="Gene3D" id="2.160.20.10">
    <property type="entry name" value="Single-stranded right-handed beta-helix, Pectin lyase-like"/>
    <property type="match status" value="1"/>
</dbReference>
<reference evidence="1 2" key="1">
    <citation type="submission" date="2023-02" db="EMBL/GenBank/DDBJ databases">
        <title>Entomopathogenic bacteria.</title>
        <authorList>
            <person name="Machado R.A."/>
        </authorList>
    </citation>
    <scope>NUCLEOTIDE SEQUENCE [LARGE SCALE GENOMIC DNA]</scope>
    <source>
        <strain evidence="1 2">XENO-2</strain>
    </source>
</reference>
<evidence type="ECO:0000313" key="1">
    <source>
        <dbReference type="EMBL" id="MDC9598606.1"/>
    </source>
</evidence>
<gene>
    <name evidence="1" type="ORF">PSI14_17660</name>
</gene>
<evidence type="ECO:0000313" key="2">
    <source>
        <dbReference type="Proteomes" id="UP001220225"/>
    </source>
</evidence>
<name>A0ABT5LVY2_9GAMM</name>
<dbReference type="InterPro" id="IPR012334">
    <property type="entry name" value="Pectin_lyas_fold"/>
</dbReference>
<dbReference type="RefSeq" id="WP_273577201.1">
    <property type="nucleotide sequence ID" value="NZ_JAQRFN010000034.1"/>
</dbReference>
<protein>
    <submittedName>
        <fullName evidence="1">Uncharacterized protein</fullName>
    </submittedName>
</protein>
<proteinExistence type="predicted"/>
<organism evidence="1 2">
    <name type="scientific">Xenorhabdus anantnagensis</name>
    <dbReference type="NCBI Taxonomy" id="3025875"/>
    <lineage>
        <taxon>Bacteria</taxon>
        <taxon>Pseudomonadati</taxon>
        <taxon>Pseudomonadota</taxon>
        <taxon>Gammaproteobacteria</taxon>
        <taxon>Enterobacterales</taxon>
        <taxon>Morganellaceae</taxon>
        <taxon>Xenorhabdus</taxon>
    </lineage>
</organism>
<keyword evidence="2" id="KW-1185">Reference proteome</keyword>
<sequence length="48" mass="5232">MGLVIINNNDFNITTGKPTFDKKDLLTLEIAKGQITVGEKGLELKSRG</sequence>
<comment type="caution">
    <text evidence="1">The sequence shown here is derived from an EMBL/GenBank/DDBJ whole genome shotgun (WGS) entry which is preliminary data.</text>
</comment>
<dbReference type="Proteomes" id="UP001220225">
    <property type="component" value="Unassembled WGS sequence"/>
</dbReference>
<dbReference type="EMBL" id="JAQRFN010000034">
    <property type="protein sequence ID" value="MDC9598606.1"/>
    <property type="molecule type" value="Genomic_DNA"/>
</dbReference>